<evidence type="ECO:0000313" key="3">
    <source>
        <dbReference type="EMBL" id="JAT61700.1"/>
    </source>
</evidence>
<dbReference type="GO" id="GO:0005730">
    <property type="term" value="C:nucleolus"/>
    <property type="evidence" value="ECO:0007669"/>
    <property type="project" value="TreeGrafter"/>
</dbReference>
<dbReference type="GO" id="GO:0000466">
    <property type="term" value="P:maturation of 5.8S rRNA from tricistronic rRNA transcript (SSU-rRNA, 5.8S rRNA, LSU-rRNA)"/>
    <property type="evidence" value="ECO:0007669"/>
    <property type="project" value="TreeGrafter"/>
</dbReference>
<dbReference type="PANTHER" id="PTHR13500">
    <property type="entry name" value="NUCLEOLAR PRERIBOSOMAL-ASSOCIATED PROTEIN 1"/>
    <property type="match status" value="1"/>
</dbReference>
<sequence>RSGPSLGSKLKPSLPPPPTACGAMEDDALREDRVEATAEWEWRPAPPAASHEAKLMELLGNLCSTEVRIYSDASNEFAALLRGDSSGDVLLEYVRGSPRCSELAEAWRLRQGKPGMSHVLSLVAAVLGHPFGMSRSSGISRNIDTFARSIVPSRLEDLYVELRSEEGKRQAAALFLLAAIVRRGVSLASEVAKNFDFKLPVLPKLSGVQ</sequence>
<accession>A0A1D1Z474</accession>
<dbReference type="InterPro" id="IPR021714">
    <property type="entry name" value="URB1_N"/>
</dbReference>
<evidence type="ECO:0000256" key="1">
    <source>
        <dbReference type="SAM" id="MobiDB-lite"/>
    </source>
</evidence>
<gene>
    <name evidence="3" type="primary">crcB2_0</name>
    <name evidence="3" type="ORF">g.2604</name>
</gene>
<dbReference type="AlphaFoldDB" id="A0A1D1Z474"/>
<feature type="region of interest" description="Disordered" evidence="1">
    <location>
        <begin position="1"/>
        <end position="24"/>
    </location>
</feature>
<dbReference type="InterPro" id="IPR039844">
    <property type="entry name" value="URB1"/>
</dbReference>
<evidence type="ECO:0000259" key="2">
    <source>
        <dbReference type="Pfam" id="PF11707"/>
    </source>
</evidence>
<organism evidence="3">
    <name type="scientific">Anthurium amnicola</name>
    <dbReference type="NCBI Taxonomy" id="1678845"/>
    <lineage>
        <taxon>Eukaryota</taxon>
        <taxon>Viridiplantae</taxon>
        <taxon>Streptophyta</taxon>
        <taxon>Embryophyta</taxon>
        <taxon>Tracheophyta</taxon>
        <taxon>Spermatophyta</taxon>
        <taxon>Magnoliopsida</taxon>
        <taxon>Liliopsida</taxon>
        <taxon>Araceae</taxon>
        <taxon>Pothoideae</taxon>
        <taxon>Potheae</taxon>
        <taxon>Anthurium</taxon>
    </lineage>
</organism>
<feature type="compositionally biased region" description="Low complexity" evidence="1">
    <location>
        <begin position="1"/>
        <end position="12"/>
    </location>
</feature>
<dbReference type="Pfam" id="PF11707">
    <property type="entry name" value="Npa1"/>
    <property type="match status" value="1"/>
</dbReference>
<proteinExistence type="predicted"/>
<dbReference type="PANTHER" id="PTHR13500:SF0">
    <property type="entry name" value="NUCLEOLAR PRE-RIBOSOMAL-ASSOCIATED PROTEIN 1"/>
    <property type="match status" value="1"/>
</dbReference>
<feature type="non-terminal residue" evidence="3">
    <location>
        <position position="1"/>
    </location>
</feature>
<dbReference type="GO" id="GO:0000463">
    <property type="term" value="P:maturation of LSU-rRNA from tricistronic rRNA transcript (SSU-rRNA, 5.8S rRNA, LSU-rRNA)"/>
    <property type="evidence" value="ECO:0007669"/>
    <property type="project" value="TreeGrafter"/>
</dbReference>
<feature type="non-terminal residue" evidence="3">
    <location>
        <position position="209"/>
    </location>
</feature>
<feature type="domain" description="URB1 N-terminal" evidence="2">
    <location>
        <begin position="100"/>
        <end position="206"/>
    </location>
</feature>
<name>A0A1D1Z474_9ARAE</name>
<reference evidence="3" key="1">
    <citation type="submission" date="2015-07" db="EMBL/GenBank/DDBJ databases">
        <title>Transcriptome Assembly of Anthurium amnicola.</title>
        <authorList>
            <person name="Suzuki J."/>
        </authorList>
    </citation>
    <scope>NUCLEOTIDE SEQUENCE</scope>
</reference>
<dbReference type="EMBL" id="GDJX01006236">
    <property type="protein sequence ID" value="JAT61700.1"/>
    <property type="molecule type" value="Transcribed_RNA"/>
</dbReference>
<protein>
    <submittedName>
        <fullName evidence="3">Protein CrcB 2</fullName>
    </submittedName>
</protein>